<dbReference type="STRING" id="983.SAMN05443543_10661"/>
<keyword evidence="2" id="KW-1185">Reference proteome</keyword>
<reference evidence="1 2" key="1">
    <citation type="submission" date="2019-06" db="EMBL/GenBank/DDBJ databases">
        <title>Whole genome shotgun sequence of Flavobacterium flevense NBRC 14960.</title>
        <authorList>
            <person name="Hosoyama A."/>
            <person name="Uohara A."/>
            <person name="Ohji S."/>
            <person name="Ichikawa N."/>
        </authorList>
    </citation>
    <scope>NUCLEOTIDE SEQUENCE [LARGE SCALE GENOMIC DNA]</scope>
    <source>
        <strain evidence="1 2">NBRC 14960</strain>
    </source>
</reference>
<evidence type="ECO:0000313" key="2">
    <source>
        <dbReference type="Proteomes" id="UP000316775"/>
    </source>
</evidence>
<name>A0A4Y4AZ82_9FLAO</name>
<accession>A0A4Y4AZ82</accession>
<gene>
    <name evidence="1" type="ORF">FFL01_31340</name>
</gene>
<proteinExistence type="predicted"/>
<sequence>MIISGTLNPNIRSFIDFQTANDIEINNFIKRIDSLAIKFDDSELKSSSKFYYNLLKYKLIRTPSIYLKQKDNSEIHVFINKNQFEKIKRYDYLGSDRKYKINIKLKYKKIDENIFLSDSILEVDINKF</sequence>
<dbReference type="EMBL" id="BJNP01000051">
    <property type="protein sequence ID" value="GEC73595.1"/>
    <property type="molecule type" value="Genomic_DNA"/>
</dbReference>
<protein>
    <submittedName>
        <fullName evidence="1">Uncharacterized protein</fullName>
    </submittedName>
</protein>
<organism evidence="1 2">
    <name type="scientific">Flavobacterium flevense</name>
    <dbReference type="NCBI Taxonomy" id="983"/>
    <lineage>
        <taxon>Bacteria</taxon>
        <taxon>Pseudomonadati</taxon>
        <taxon>Bacteroidota</taxon>
        <taxon>Flavobacteriia</taxon>
        <taxon>Flavobacteriales</taxon>
        <taxon>Flavobacteriaceae</taxon>
        <taxon>Flavobacterium</taxon>
    </lineage>
</organism>
<comment type="caution">
    <text evidence="1">The sequence shown here is derived from an EMBL/GenBank/DDBJ whole genome shotgun (WGS) entry which is preliminary data.</text>
</comment>
<dbReference type="AlphaFoldDB" id="A0A4Y4AZ82"/>
<dbReference type="Proteomes" id="UP000316775">
    <property type="component" value="Unassembled WGS sequence"/>
</dbReference>
<evidence type="ECO:0000313" key="1">
    <source>
        <dbReference type="EMBL" id="GEC73595.1"/>
    </source>
</evidence>